<dbReference type="InterPro" id="IPR047057">
    <property type="entry name" value="MerR_fam"/>
</dbReference>
<accession>A0A8H9IER8</accession>
<dbReference type="GO" id="GO:0045340">
    <property type="term" value="F:mercury ion binding"/>
    <property type="evidence" value="ECO:0007669"/>
    <property type="project" value="InterPro"/>
</dbReference>
<comment type="function">
    <text evidence="5">Mediates the mercuric-dependent induction of mercury resistance operon. In the absence of mercury MerR represses transcription by binding tightly to the mer operator region; when mercury is present the dimeric complex binds a single ion and becomes a potent transcriptional activator, while remaining bound to the mer site.</text>
</comment>
<dbReference type="GO" id="GO:0046689">
    <property type="term" value="P:response to mercury ion"/>
    <property type="evidence" value="ECO:0007669"/>
    <property type="project" value="UniProtKB-KW"/>
</dbReference>
<organism evidence="7 8">
    <name type="scientific">Paraglaciecola chathamensis</name>
    <dbReference type="NCBI Taxonomy" id="368405"/>
    <lineage>
        <taxon>Bacteria</taxon>
        <taxon>Pseudomonadati</taxon>
        <taxon>Pseudomonadota</taxon>
        <taxon>Gammaproteobacteria</taxon>
        <taxon>Alteromonadales</taxon>
        <taxon>Alteromonadaceae</taxon>
        <taxon>Paraglaciecola</taxon>
    </lineage>
</organism>
<dbReference type="GO" id="GO:0003700">
    <property type="term" value="F:DNA-binding transcription factor activity"/>
    <property type="evidence" value="ECO:0007669"/>
    <property type="project" value="InterPro"/>
</dbReference>
<protein>
    <recommendedName>
        <fullName evidence="1">Mercuric resistance operon regulatory protein</fullName>
    </recommendedName>
</protein>
<keyword evidence="3" id="KW-0476">Mercury</keyword>
<sequence>MYTIGKLAEQASINVETVRYYERRGLIEKPEKPHLGYRLYPLATLNRIKFIKRSQDLGFTLEEISNLLSLNDTPCIEVQEMTLHKLASVKAKIAGLRRLETVLTELLNECNSNTNQSHCPIIDSLLGVLGIFPSKVT</sequence>
<reference evidence="7" key="1">
    <citation type="journal article" date="2014" name="Int. J. Syst. Evol. Microbiol.">
        <title>Complete genome sequence of Corynebacterium casei LMG S-19264T (=DSM 44701T), isolated from a smear-ripened cheese.</title>
        <authorList>
            <consortium name="US DOE Joint Genome Institute (JGI-PGF)"/>
            <person name="Walter F."/>
            <person name="Albersmeier A."/>
            <person name="Kalinowski J."/>
            <person name="Ruckert C."/>
        </authorList>
    </citation>
    <scope>NUCLEOTIDE SEQUENCE</scope>
    <source>
        <strain evidence="7">KCTC 32337</strain>
    </source>
</reference>
<dbReference type="PRINTS" id="PR00040">
    <property type="entry name" value="HTHMERR"/>
</dbReference>
<dbReference type="Pfam" id="PF13411">
    <property type="entry name" value="MerR_1"/>
    <property type="match status" value="1"/>
</dbReference>
<dbReference type="GO" id="GO:0003677">
    <property type="term" value="F:DNA binding"/>
    <property type="evidence" value="ECO:0007669"/>
    <property type="project" value="UniProtKB-KW"/>
</dbReference>
<gene>
    <name evidence="7" type="ORF">GCM10011274_43600</name>
</gene>
<dbReference type="PANTHER" id="PTHR30204">
    <property type="entry name" value="REDOX-CYCLING DRUG-SENSING TRANSCRIPTIONAL ACTIVATOR SOXR"/>
    <property type="match status" value="1"/>
</dbReference>
<reference evidence="7" key="2">
    <citation type="submission" date="2020-09" db="EMBL/GenBank/DDBJ databases">
        <authorList>
            <person name="Sun Q."/>
            <person name="Kim S."/>
        </authorList>
    </citation>
    <scope>NUCLEOTIDE SEQUENCE</scope>
    <source>
        <strain evidence="7">KCTC 32337</strain>
    </source>
</reference>
<proteinExistence type="predicted"/>
<dbReference type="CDD" id="cd04783">
    <property type="entry name" value="HTH_MerR1"/>
    <property type="match status" value="1"/>
</dbReference>
<dbReference type="AlphaFoldDB" id="A0A8H9IER8"/>
<dbReference type="InterPro" id="IPR009061">
    <property type="entry name" value="DNA-bd_dom_put_sf"/>
</dbReference>
<keyword evidence="2" id="KW-0475">Mercuric resistance</keyword>
<dbReference type="InterPro" id="IPR011794">
    <property type="entry name" value="MerR"/>
</dbReference>
<dbReference type="InterPro" id="IPR000551">
    <property type="entry name" value="MerR-type_HTH_dom"/>
</dbReference>
<evidence type="ECO:0000256" key="5">
    <source>
        <dbReference type="ARBA" id="ARBA00024874"/>
    </source>
</evidence>
<comment type="caution">
    <text evidence="7">The sequence shown here is derived from an EMBL/GenBank/DDBJ whole genome shotgun (WGS) entry which is preliminary data.</text>
</comment>
<evidence type="ECO:0000256" key="3">
    <source>
        <dbReference type="ARBA" id="ARBA00022914"/>
    </source>
</evidence>
<evidence type="ECO:0000256" key="4">
    <source>
        <dbReference type="ARBA" id="ARBA00023125"/>
    </source>
</evidence>
<dbReference type="SMART" id="SM00422">
    <property type="entry name" value="HTH_MERR"/>
    <property type="match status" value="1"/>
</dbReference>
<dbReference type="NCBIfam" id="TIGR02051">
    <property type="entry name" value="MerR"/>
    <property type="match status" value="1"/>
</dbReference>
<dbReference type="SUPFAM" id="SSF46955">
    <property type="entry name" value="Putative DNA-binding domain"/>
    <property type="match status" value="1"/>
</dbReference>
<keyword evidence="4" id="KW-0238">DNA-binding</keyword>
<dbReference type="PANTHER" id="PTHR30204:SF92">
    <property type="entry name" value="HTH-TYPE TRANSCRIPTIONAL REGULATOR ZNTR"/>
    <property type="match status" value="1"/>
</dbReference>
<evidence type="ECO:0000256" key="1">
    <source>
        <dbReference type="ARBA" id="ARBA00017146"/>
    </source>
</evidence>
<evidence type="ECO:0000313" key="8">
    <source>
        <dbReference type="Proteomes" id="UP000622604"/>
    </source>
</evidence>
<dbReference type="PROSITE" id="PS50937">
    <property type="entry name" value="HTH_MERR_2"/>
    <property type="match status" value="1"/>
</dbReference>
<evidence type="ECO:0000313" key="7">
    <source>
        <dbReference type="EMBL" id="GGZ80909.1"/>
    </source>
</evidence>
<dbReference type="EMBL" id="BMZC01000017">
    <property type="protein sequence ID" value="GGZ80909.1"/>
    <property type="molecule type" value="Genomic_DNA"/>
</dbReference>
<evidence type="ECO:0000259" key="6">
    <source>
        <dbReference type="PROSITE" id="PS50937"/>
    </source>
</evidence>
<feature type="domain" description="HTH merR-type" evidence="6">
    <location>
        <begin position="1"/>
        <end position="70"/>
    </location>
</feature>
<dbReference type="Proteomes" id="UP000622604">
    <property type="component" value="Unassembled WGS sequence"/>
</dbReference>
<evidence type="ECO:0000256" key="2">
    <source>
        <dbReference type="ARBA" id="ARBA00022466"/>
    </source>
</evidence>
<name>A0A8H9IER8_9ALTE</name>
<dbReference type="PROSITE" id="PS00552">
    <property type="entry name" value="HTH_MERR_1"/>
    <property type="match status" value="1"/>
</dbReference>
<dbReference type="Gene3D" id="1.10.1660.10">
    <property type="match status" value="1"/>
</dbReference>
<dbReference type="RefSeq" id="WP_191867221.1">
    <property type="nucleotide sequence ID" value="NZ_BMZC01000017.1"/>
</dbReference>